<keyword evidence="2" id="KW-0472">Membrane</keyword>
<protein>
    <submittedName>
        <fullName evidence="3">Uncharacterized protein</fullName>
    </submittedName>
</protein>
<evidence type="ECO:0000256" key="1">
    <source>
        <dbReference type="SAM" id="MobiDB-lite"/>
    </source>
</evidence>
<evidence type="ECO:0000313" key="3">
    <source>
        <dbReference type="EMBL" id="PWN02325.1"/>
    </source>
</evidence>
<evidence type="ECO:0000256" key="2">
    <source>
        <dbReference type="SAM" id="Phobius"/>
    </source>
</evidence>
<sequence>MVAGPMGFIIFVALVIAVALLGWSLTRQLKKAHRAADAGVYGDPVAPASDDPAEREAPKGE</sequence>
<dbReference type="Proteomes" id="UP000245507">
    <property type="component" value="Unassembled WGS sequence"/>
</dbReference>
<keyword evidence="4" id="KW-1185">Reference proteome</keyword>
<organism evidence="3 4">
    <name type="scientific">Nocardioides silvaticus</name>
    <dbReference type="NCBI Taxonomy" id="2201891"/>
    <lineage>
        <taxon>Bacteria</taxon>
        <taxon>Bacillati</taxon>
        <taxon>Actinomycetota</taxon>
        <taxon>Actinomycetes</taxon>
        <taxon>Propionibacteriales</taxon>
        <taxon>Nocardioidaceae</taxon>
        <taxon>Nocardioides</taxon>
    </lineage>
</organism>
<feature type="transmembrane region" description="Helical" evidence="2">
    <location>
        <begin position="6"/>
        <end position="25"/>
    </location>
</feature>
<gene>
    <name evidence="3" type="ORF">DJ010_14555</name>
</gene>
<accession>A0A316TGP9</accession>
<dbReference type="EMBL" id="QGDD01000006">
    <property type="protein sequence ID" value="PWN02325.1"/>
    <property type="molecule type" value="Genomic_DNA"/>
</dbReference>
<reference evidence="3 4" key="1">
    <citation type="submission" date="2018-05" db="EMBL/GenBank/DDBJ databases">
        <title>Nocardioides silvaticus genome.</title>
        <authorList>
            <person name="Li C."/>
            <person name="Wang G."/>
        </authorList>
    </citation>
    <scope>NUCLEOTIDE SEQUENCE [LARGE SCALE GENOMIC DNA]</scope>
    <source>
        <strain evidence="3 4">CCTCC AB 2018079</strain>
    </source>
</reference>
<proteinExistence type="predicted"/>
<evidence type="ECO:0000313" key="4">
    <source>
        <dbReference type="Proteomes" id="UP000245507"/>
    </source>
</evidence>
<keyword evidence="2" id="KW-0812">Transmembrane</keyword>
<dbReference type="AlphaFoldDB" id="A0A316TGP9"/>
<keyword evidence="2" id="KW-1133">Transmembrane helix</keyword>
<feature type="compositionally biased region" description="Basic and acidic residues" evidence="1">
    <location>
        <begin position="52"/>
        <end position="61"/>
    </location>
</feature>
<name>A0A316TGP9_9ACTN</name>
<feature type="region of interest" description="Disordered" evidence="1">
    <location>
        <begin position="35"/>
        <end position="61"/>
    </location>
</feature>
<comment type="caution">
    <text evidence="3">The sequence shown here is derived from an EMBL/GenBank/DDBJ whole genome shotgun (WGS) entry which is preliminary data.</text>
</comment>